<proteinExistence type="inferred from homology"/>
<dbReference type="GO" id="GO:0005634">
    <property type="term" value="C:nucleus"/>
    <property type="evidence" value="ECO:0007669"/>
    <property type="project" value="TreeGrafter"/>
</dbReference>
<dbReference type="InterPro" id="IPR050910">
    <property type="entry name" value="JMJD6_ArgDemeth/LysHydrox"/>
</dbReference>
<evidence type="ECO:0000313" key="4">
    <source>
        <dbReference type="Proteomes" id="UP000825729"/>
    </source>
</evidence>
<protein>
    <recommendedName>
        <fullName evidence="2">JmjC domain-containing protein</fullName>
    </recommendedName>
</protein>
<reference evidence="3 4" key="1">
    <citation type="submission" date="2021-07" db="EMBL/GenBank/DDBJ databases">
        <title>The Aristolochia fimbriata genome: insights into angiosperm evolution, floral development and chemical biosynthesis.</title>
        <authorList>
            <person name="Jiao Y."/>
        </authorList>
    </citation>
    <scope>NUCLEOTIDE SEQUENCE [LARGE SCALE GENOMIC DNA]</scope>
    <source>
        <strain evidence="3">IBCAS-2021</strain>
        <tissue evidence="3">Leaf</tissue>
    </source>
</reference>
<comment type="similarity">
    <text evidence="1">Belongs to the JARID1 histone demethylase family.</text>
</comment>
<dbReference type="InterPro" id="IPR003347">
    <property type="entry name" value="JmjC_dom"/>
</dbReference>
<sequence length="510" mass="59520">MSLKIGGKIERVNGKELSYEQFVERFFEKNEPVLLTGLMDDWRACKSWVTEDGKPNLHFVSNHFGSSKVQVAECGKRESTDQKRAQMSVKEFITYWLELSNRKCSDSVNCSNKNENLLYLKDWHFVKEYPNFVAYCTPPFFVDDWLNLYLDTHKMHEDPNACQDINEISCSDYRFVYMGPKGTWTPLHADVFRSYSWSANVCGRKQWHFLSPSQCDLLFDRNMRSSVYDIFEDVSETQFPGFKKAIWLECTQEQNEVIFVPSGWYHQVHNMEDTISINHNWFNAYNLSWVWNLLMKDYCEAKEYIEDIRDICDNFEGLCQRNLAANTGMNFFDFFTFITRFAIAHLVLLYQLLQNERGFSGTGLRQAQQLITNLKSIYEVSSNMIPLDAFTEKNPYCPLEENQYFSIEIREMLTAPEFIRLCSKFNRIYRATSVGCEQGIRKSDEGMEDHLLIQPLESDLLDSEFVNALGCKISDPKRLIETINSAIKYLNAMAPSCTLFSFLNESKNVV</sequence>
<dbReference type="PANTHER" id="PTHR12480:SF6">
    <property type="entry name" value="2-OXOGLUTARATE AND IRON-DEPENDENT OXYGENASE JMJD4"/>
    <property type="match status" value="1"/>
</dbReference>
<dbReference type="GO" id="GO:0045905">
    <property type="term" value="P:positive regulation of translational termination"/>
    <property type="evidence" value="ECO:0007669"/>
    <property type="project" value="TreeGrafter"/>
</dbReference>
<dbReference type="GO" id="GO:0005737">
    <property type="term" value="C:cytoplasm"/>
    <property type="evidence" value="ECO:0007669"/>
    <property type="project" value="TreeGrafter"/>
</dbReference>
<dbReference type="SMART" id="SM00558">
    <property type="entry name" value="JmjC"/>
    <property type="match status" value="1"/>
</dbReference>
<feature type="domain" description="JmjC" evidence="2">
    <location>
        <begin position="127"/>
        <end position="298"/>
    </location>
</feature>
<comment type="caution">
    <text evidence="3">The sequence shown here is derived from an EMBL/GenBank/DDBJ whole genome shotgun (WGS) entry which is preliminary data.</text>
</comment>
<name>A0AAV7EMF9_ARIFI</name>
<dbReference type="InterPro" id="IPR041667">
    <property type="entry name" value="Cupin_8"/>
</dbReference>
<keyword evidence="4" id="KW-1185">Reference proteome</keyword>
<dbReference type="EMBL" id="JAINDJ010000004">
    <property type="protein sequence ID" value="KAG9449809.1"/>
    <property type="molecule type" value="Genomic_DNA"/>
</dbReference>
<dbReference type="Proteomes" id="UP000825729">
    <property type="component" value="Unassembled WGS sequence"/>
</dbReference>
<dbReference type="SUPFAM" id="SSF51197">
    <property type="entry name" value="Clavaminate synthase-like"/>
    <property type="match status" value="1"/>
</dbReference>
<dbReference type="GO" id="GO:0016706">
    <property type="term" value="F:2-oxoglutarate-dependent dioxygenase activity"/>
    <property type="evidence" value="ECO:0007669"/>
    <property type="project" value="TreeGrafter"/>
</dbReference>
<dbReference type="AlphaFoldDB" id="A0AAV7EMF9"/>
<organism evidence="3 4">
    <name type="scientific">Aristolochia fimbriata</name>
    <name type="common">White veined hardy Dutchman's pipe vine</name>
    <dbReference type="NCBI Taxonomy" id="158543"/>
    <lineage>
        <taxon>Eukaryota</taxon>
        <taxon>Viridiplantae</taxon>
        <taxon>Streptophyta</taxon>
        <taxon>Embryophyta</taxon>
        <taxon>Tracheophyta</taxon>
        <taxon>Spermatophyta</taxon>
        <taxon>Magnoliopsida</taxon>
        <taxon>Magnoliidae</taxon>
        <taxon>Piperales</taxon>
        <taxon>Aristolochiaceae</taxon>
        <taxon>Aristolochia</taxon>
    </lineage>
</organism>
<evidence type="ECO:0000256" key="1">
    <source>
        <dbReference type="ARBA" id="ARBA00006801"/>
    </source>
</evidence>
<evidence type="ECO:0000313" key="3">
    <source>
        <dbReference type="EMBL" id="KAG9449809.1"/>
    </source>
</evidence>
<gene>
    <name evidence="3" type="ORF">H6P81_009774</name>
</gene>
<dbReference type="Gene3D" id="2.60.120.650">
    <property type="entry name" value="Cupin"/>
    <property type="match status" value="1"/>
</dbReference>
<accession>A0AAV7EMF9</accession>
<dbReference type="PANTHER" id="PTHR12480">
    <property type="entry name" value="ARGININE DEMETHYLASE AND LYSYL-HYDROXYLASE JMJD"/>
    <property type="match status" value="1"/>
</dbReference>
<evidence type="ECO:0000259" key="2">
    <source>
        <dbReference type="PROSITE" id="PS51184"/>
    </source>
</evidence>
<dbReference type="Pfam" id="PF13621">
    <property type="entry name" value="Cupin_8"/>
    <property type="match status" value="1"/>
</dbReference>
<dbReference type="GO" id="GO:0043565">
    <property type="term" value="F:sequence-specific DNA binding"/>
    <property type="evidence" value="ECO:0007669"/>
    <property type="project" value="TreeGrafter"/>
</dbReference>
<dbReference type="PROSITE" id="PS51184">
    <property type="entry name" value="JMJC"/>
    <property type="match status" value="1"/>
</dbReference>